<sequence length="135" mass="15534">MKETQQVHSNMLNALLKQHDHESLPNVPEEAVFPLTTTEEVEAMNEKLLDPRFTSSVVAMIADVGGSSLDDATRRMMRFLISDEVAIQYSLFGRHGKKRFIDLRLFEVIYGGLKKNSLTKDVNRQRRLSQMVHWC</sequence>
<dbReference type="PANTHER" id="PTHR34153:SF2">
    <property type="entry name" value="SI:CH211-262H13.3-RELATED"/>
    <property type="match status" value="1"/>
</dbReference>
<keyword evidence="3" id="KW-1185">Reference proteome</keyword>
<feature type="domain" description="DUF4806" evidence="1">
    <location>
        <begin position="31"/>
        <end position="106"/>
    </location>
</feature>
<evidence type="ECO:0000313" key="2">
    <source>
        <dbReference type="EMBL" id="KAK7131750.1"/>
    </source>
</evidence>
<dbReference type="AlphaFoldDB" id="A0AAN9CCN5"/>
<gene>
    <name evidence="2" type="ORF">R3I93_018345</name>
</gene>
<evidence type="ECO:0000313" key="3">
    <source>
        <dbReference type="Proteomes" id="UP001364617"/>
    </source>
</evidence>
<reference evidence="2 3" key="1">
    <citation type="submission" date="2024-02" db="EMBL/GenBank/DDBJ databases">
        <title>Chromosome-level genome assembly of the Eurasian Minnow (Phoxinus phoxinus).</title>
        <authorList>
            <person name="Oriowo T.O."/>
            <person name="Martin S."/>
            <person name="Stange M."/>
            <person name="Chrysostomakis Y."/>
            <person name="Brown T."/>
            <person name="Winkler S."/>
            <person name="Kukowka S."/>
            <person name="Myers E.W."/>
            <person name="Bohne A."/>
        </authorList>
    </citation>
    <scope>NUCLEOTIDE SEQUENCE [LARGE SCALE GENOMIC DNA]</scope>
    <source>
        <strain evidence="2">ZFMK-TIS-60720</strain>
        <tissue evidence="2">Whole Organism</tissue>
    </source>
</reference>
<accession>A0AAN9CCN5</accession>
<protein>
    <recommendedName>
        <fullName evidence="1">DUF4806 domain-containing protein</fullName>
    </recommendedName>
</protein>
<evidence type="ECO:0000259" key="1">
    <source>
        <dbReference type="Pfam" id="PF16064"/>
    </source>
</evidence>
<comment type="caution">
    <text evidence="2">The sequence shown here is derived from an EMBL/GenBank/DDBJ whole genome shotgun (WGS) entry which is preliminary data.</text>
</comment>
<organism evidence="2 3">
    <name type="scientific">Phoxinus phoxinus</name>
    <name type="common">Eurasian minnow</name>
    <dbReference type="NCBI Taxonomy" id="58324"/>
    <lineage>
        <taxon>Eukaryota</taxon>
        <taxon>Metazoa</taxon>
        <taxon>Chordata</taxon>
        <taxon>Craniata</taxon>
        <taxon>Vertebrata</taxon>
        <taxon>Euteleostomi</taxon>
        <taxon>Actinopterygii</taxon>
        <taxon>Neopterygii</taxon>
        <taxon>Teleostei</taxon>
        <taxon>Ostariophysi</taxon>
        <taxon>Cypriniformes</taxon>
        <taxon>Leuciscidae</taxon>
        <taxon>Phoxininae</taxon>
        <taxon>Phoxinus</taxon>
    </lineage>
</organism>
<dbReference type="Pfam" id="PF16064">
    <property type="entry name" value="DUF4806"/>
    <property type="match status" value="1"/>
</dbReference>
<dbReference type="Proteomes" id="UP001364617">
    <property type="component" value="Unassembled WGS sequence"/>
</dbReference>
<dbReference type="InterPro" id="IPR032071">
    <property type="entry name" value="DUF4806"/>
</dbReference>
<name>A0AAN9CCN5_9TELE</name>
<proteinExistence type="predicted"/>
<dbReference type="EMBL" id="JAYKXH010000020">
    <property type="protein sequence ID" value="KAK7131750.1"/>
    <property type="molecule type" value="Genomic_DNA"/>
</dbReference>
<dbReference type="PANTHER" id="PTHR34153">
    <property type="entry name" value="SI:CH211-262H13.3-RELATED-RELATED"/>
    <property type="match status" value="1"/>
</dbReference>